<protein>
    <recommendedName>
        <fullName evidence="15">Sodium-coupled monocarboxylate transporter 1</fullName>
    </recommendedName>
</protein>
<feature type="transmembrane region" description="Helical" evidence="13">
    <location>
        <begin position="333"/>
        <end position="353"/>
    </location>
</feature>
<keyword evidence="5 13" id="KW-0812">Transmembrane</keyword>
<dbReference type="EMBL" id="GBRD01005193">
    <property type="protein sequence ID" value="JAG60628.1"/>
    <property type="molecule type" value="Transcribed_RNA"/>
</dbReference>
<evidence type="ECO:0000256" key="13">
    <source>
        <dbReference type="SAM" id="Phobius"/>
    </source>
</evidence>
<dbReference type="PROSITE" id="PS50283">
    <property type="entry name" value="NA_SOLUT_SYMP_3"/>
    <property type="match status" value="1"/>
</dbReference>
<dbReference type="InterPro" id="IPR038377">
    <property type="entry name" value="Na/Glc_symporter_sf"/>
</dbReference>
<feature type="transmembrane region" description="Helical" evidence="13">
    <location>
        <begin position="271"/>
        <end position="297"/>
    </location>
</feature>
<evidence type="ECO:0000256" key="10">
    <source>
        <dbReference type="ARBA" id="ARBA00023201"/>
    </source>
</evidence>
<evidence type="ECO:0000313" key="14">
    <source>
        <dbReference type="EMBL" id="JAG60628.1"/>
    </source>
</evidence>
<evidence type="ECO:0008006" key="15">
    <source>
        <dbReference type="Google" id="ProtNLM"/>
    </source>
</evidence>
<feature type="region of interest" description="Disordered" evidence="12">
    <location>
        <begin position="564"/>
        <end position="589"/>
    </location>
</feature>
<keyword evidence="3" id="KW-0813">Transport</keyword>
<comment type="similarity">
    <text evidence="2 11">Belongs to the sodium:solute symporter (SSF) (TC 2.A.21) family.</text>
</comment>
<dbReference type="GO" id="GO:0015293">
    <property type="term" value="F:symporter activity"/>
    <property type="evidence" value="ECO:0007669"/>
    <property type="project" value="TreeGrafter"/>
</dbReference>
<feature type="transmembrane region" description="Helical" evidence="13">
    <location>
        <begin position="398"/>
        <end position="423"/>
    </location>
</feature>
<feature type="transmembrane region" description="Helical" evidence="13">
    <location>
        <begin position="80"/>
        <end position="104"/>
    </location>
</feature>
<evidence type="ECO:0000256" key="12">
    <source>
        <dbReference type="SAM" id="MobiDB-lite"/>
    </source>
</evidence>
<reference evidence="14" key="1">
    <citation type="submission" date="2014-09" db="EMBL/GenBank/DDBJ databases">
        <authorList>
            <person name="Magalhaes I.L.F."/>
            <person name="Oliveira U."/>
            <person name="Santos F.R."/>
            <person name="Vidigal T.H.D.A."/>
            <person name="Brescovit A.D."/>
            <person name="Santos A.J."/>
        </authorList>
    </citation>
    <scope>NUCLEOTIDE SEQUENCE</scope>
</reference>
<comment type="subcellular location">
    <subcellularLocation>
        <location evidence="1">Cell membrane</location>
        <topology evidence="1">Multi-pass membrane protein</topology>
    </subcellularLocation>
</comment>
<accession>A0A0K8T524</accession>
<feature type="transmembrane region" description="Helical" evidence="13">
    <location>
        <begin position="124"/>
        <end position="145"/>
    </location>
</feature>
<dbReference type="GO" id="GO:0005886">
    <property type="term" value="C:plasma membrane"/>
    <property type="evidence" value="ECO:0007669"/>
    <property type="project" value="UniProtKB-SubCell"/>
</dbReference>
<evidence type="ECO:0000256" key="11">
    <source>
        <dbReference type="RuleBase" id="RU362091"/>
    </source>
</evidence>
<evidence type="ECO:0000256" key="7">
    <source>
        <dbReference type="ARBA" id="ARBA00023053"/>
    </source>
</evidence>
<sequence length="620" mass="67924">MSSPSLPWIEYVVVAASLIGTTGVGLYFSKSGKGSLEDYMFGGKRMTVLPITLSITATMMSANVLVGGGQEVYLHGSQTFAMMFPMAAGSLFGAYFYLPILYALDSVSPFEFFDRRYNSKVRKVISAINVFDTLQLIIMSIYVPALTFSQACGISPFKIACVLSVICFIYTVSGGLKAVAWADSFQMMILIFCTIFFFTVGLIKAGGVSEVWRLNDEGYRMELFNFDPSPFQRTTFWTCSGIFFMWAPYFLSASQHQRFKSLPSHDHAKKVILLSMILMISLTVLQYSIGLLAYAYFAGCDPVLAKKEIHSHSTIIPYFVSQIAVNHPGMTGLFHADIIAAGLSTTTSLWNTLSCTIYEDLIRPFMKPVSEKKAYRIIIGLVVILAVVTTSLTKGVEYLGTVVEATVILRTTTQAAIFVLFNAGMFLPWVNSKGIISGGLTAASVSLVVLIGNVSARRSGLSKDLPKFLTTEKCEGNFTTALSNATLTLGVEGYGSHSIADDSVFWLFKLSFWYYQVPGITAGILMAVIVSYLTGPQNLETVDPAMIVPQMRWLLPSGAKTTLNGAKNARNGTKNTRKGTKNVSNDEDADDTYQELYALVPQEAPEADVTELESNRTVRS</sequence>
<feature type="compositionally biased region" description="Polar residues" evidence="12">
    <location>
        <begin position="564"/>
        <end position="574"/>
    </location>
</feature>
<feature type="transmembrane region" description="Helical" evidence="13">
    <location>
        <begin position="234"/>
        <end position="251"/>
    </location>
</feature>
<evidence type="ECO:0000256" key="2">
    <source>
        <dbReference type="ARBA" id="ARBA00006434"/>
    </source>
</evidence>
<evidence type="ECO:0000256" key="9">
    <source>
        <dbReference type="ARBA" id="ARBA00023136"/>
    </source>
</evidence>
<keyword evidence="6 13" id="KW-1133">Transmembrane helix</keyword>
<feature type="transmembrane region" description="Helical" evidence="13">
    <location>
        <begin position="435"/>
        <end position="456"/>
    </location>
</feature>
<feature type="transmembrane region" description="Helical" evidence="13">
    <location>
        <begin position="6"/>
        <end position="28"/>
    </location>
</feature>
<evidence type="ECO:0000256" key="8">
    <source>
        <dbReference type="ARBA" id="ARBA00023065"/>
    </source>
</evidence>
<dbReference type="Gene3D" id="1.20.1730.10">
    <property type="entry name" value="Sodium/glucose cotransporter"/>
    <property type="match status" value="1"/>
</dbReference>
<dbReference type="InterPro" id="IPR001734">
    <property type="entry name" value="Na/solute_symporter"/>
</dbReference>
<keyword evidence="10" id="KW-0739">Sodium transport</keyword>
<dbReference type="PANTHER" id="PTHR42985">
    <property type="entry name" value="SODIUM-COUPLED MONOCARBOXYLATE TRANSPORTER"/>
    <property type="match status" value="1"/>
</dbReference>
<proteinExistence type="inferred from homology"/>
<feature type="transmembrane region" description="Helical" evidence="13">
    <location>
        <begin position="188"/>
        <end position="214"/>
    </location>
</feature>
<dbReference type="PANTHER" id="PTHR42985:SF21">
    <property type="entry name" value="SODIUM-DEPENDENT MULTIVITAMIN TRANSPORTER-LIKE PROTEIN"/>
    <property type="match status" value="1"/>
</dbReference>
<dbReference type="EMBL" id="GBRD01005190">
    <property type="protein sequence ID" value="JAG60631.1"/>
    <property type="molecule type" value="Transcribed_RNA"/>
</dbReference>
<feature type="transmembrane region" description="Helical" evidence="13">
    <location>
        <begin position="157"/>
        <end position="176"/>
    </location>
</feature>
<keyword evidence="8" id="KW-0406">Ion transport</keyword>
<keyword evidence="7" id="KW-0915">Sodium</keyword>
<evidence type="ECO:0000256" key="6">
    <source>
        <dbReference type="ARBA" id="ARBA00022989"/>
    </source>
</evidence>
<feature type="transmembrane region" description="Helical" evidence="13">
    <location>
        <begin position="512"/>
        <end position="533"/>
    </location>
</feature>
<keyword evidence="9 13" id="KW-0472">Membrane</keyword>
<evidence type="ECO:0000256" key="3">
    <source>
        <dbReference type="ARBA" id="ARBA00022448"/>
    </source>
</evidence>
<dbReference type="AlphaFoldDB" id="A0A0K8T524"/>
<dbReference type="GO" id="GO:0006814">
    <property type="term" value="P:sodium ion transport"/>
    <property type="evidence" value="ECO:0007669"/>
    <property type="project" value="UniProtKB-KW"/>
</dbReference>
<keyword evidence="4" id="KW-1003">Cell membrane</keyword>
<organism evidence="14">
    <name type="scientific">Lygus hesperus</name>
    <name type="common">Western plant bug</name>
    <dbReference type="NCBI Taxonomy" id="30085"/>
    <lineage>
        <taxon>Eukaryota</taxon>
        <taxon>Metazoa</taxon>
        <taxon>Ecdysozoa</taxon>
        <taxon>Arthropoda</taxon>
        <taxon>Hexapoda</taxon>
        <taxon>Insecta</taxon>
        <taxon>Pterygota</taxon>
        <taxon>Neoptera</taxon>
        <taxon>Paraneoptera</taxon>
        <taxon>Hemiptera</taxon>
        <taxon>Heteroptera</taxon>
        <taxon>Panheteroptera</taxon>
        <taxon>Cimicomorpha</taxon>
        <taxon>Miridae</taxon>
        <taxon>Mirini</taxon>
        <taxon>Lygus</taxon>
    </lineage>
</organism>
<dbReference type="EMBL" id="GBRD01009763">
    <property type="protein sequence ID" value="JAG56061.1"/>
    <property type="molecule type" value="Transcribed_RNA"/>
</dbReference>
<evidence type="ECO:0000256" key="4">
    <source>
        <dbReference type="ARBA" id="ARBA00022475"/>
    </source>
</evidence>
<name>A0A0K8T524_LYGHE</name>
<feature type="transmembrane region" description="Helical" evidence="13">
    <location>
        <begin position="48"/>
        <end position="68"/>
    </location>
</feature>
<dbReference type="Pfam" id="PF00474">
    <property type="entry name" value="SSF"/>
    <property type="match status" value="1"/>
</dbReference>
<dbReference type="NCBIfam" id="TIGR00813">
    <property type="entry name" value="sss"/>
    <property type="match status" value="1"/>
</dbReference>
<evidence type="ECO:0000256" key="5">
    <source>
        <dbReference type="ARBA" id="ARBA00022692"/>
    </source>
</evidence>
<dbReference type="InterPro" id="IPR051163">
    <property type="entry name" value="Sodium:Solute_Symporter_SSF"/>
</dbReference>
<feature type="transmembrane region" description="Helical" evidence="13">
    <location>
        <begin position="374"/>
        <end position="392"/>
    </location>
</feature>
<evidence type="ECO:0000256" key="1">
    <source>
        <dbReference type="ARBA" id="ARBA00004651"/>
    </source>
</evidence>